<evidence type="ECO:0000313" key="2">
    <source>
        <dbReference type="EMBL" id="OCF55219.1"/>
    </source>
</evidence>
<evidence type="ECO:0000259" key="1">
    <source>
        <dbReference type="Pfam" id="PF21671"/>
    </source>
</evidence>
<dbReference type="AlphaFoldDB" id="A0A1B9IHQ1"/>
<dbReference type="EMBL" id="KI669467">
    <property type="protein sequence ID" value="OCF55219.1"/>
    <property type="molecule type" value="Genomic_DNA"/>
</dbReference>
<reference evidence="2 3" key="1">
    <citation type="submission" date="2013-07" db="EMBL/GenBank/DDBJ databases">
        <title>The Genome Sequence of Kwoniella mangroviensis CBS10435.</title>
        <authorList>
            <consortium name="The Broad Institute Genome Sequencing Platform"/>
            <person name="Cuomo C."/>
            <person name="Litvintseva A."/>
            <person name="Chen Y."/>
            <person name="Heitman J."/>
            <person name="Sun S."/>
            <person name="Springer D."/>
            <person name="Dromer F."/>
            <person name="Young S.K."/>
            <person name="Zeng Q."/>
            <person name="Gargeya S."/>
            <person name="Fitzgerald M."/>
            <person name="Abouelleil A."/>
            <person name="Alvarado L."/>
            <person name="Berlin A.M."/>
            <person name="Chapman S.B."/>
            <person name="Dewar J."/>
            <person name="Goldberg J."/>
            <person name="Griggs A."/>
            <person name="Gujja S."/>
            <person name="Hansen M."/>
            <person name="Howarth C."/>
            <person name="Imamovic A."/>
            <person name="Larimer J."/>
            <person name="McCowan C."/>
            <person name="Murphy C."/>
            <person name="Pearson M."/>
            <person name="Priest M."/>
            <person name="Roberts A."/>
            <person name="Saif S."/>
            <person name="Shea T."/>
            <person name="Sykes S."/>
            <person name="Wortman J."/>
            <person name="Nusbaum C."/>
            <person name="Birren B."/>
        </authorList>
    </citation>
    <scope>NUCLEOTIDE SEQUENCE [LARGE SCALE GENOMIC DNA]</scope>
    <source>
        <strain evidence="2 3">CBS 10435</strain>
    </source>
</reference>
<gene>
    <name evidence="2" type="ORF">L486_07332</name>
</gene>
<reference evidence="3" key="2">
    <citation type="submission" date="2013-12" db="EMBL/GenBank/DDBJ databases">
        <title>Evolution of pathogenesis and genome organization in the Tremellales.</title>
        <authorList>
            <person name="Cuomo C."/>
            <person name="Litvintseva A."/>
            <person name="Heitman J."/>
            <person name="Chen Y."/>
            <person name="Sun S."/>
            <person name="Springer D."/>
            <person name="Dromer F."/>
            <person name="Young S."/>
            <person name="Zeng Q."/>
            <person name="Chapman S."/>
            <person name="Gujja S."/>
            <person name="Saif S."/>
            <person name="Birren B."/>
        </authorList>
    </citation>
    <scope>NUCLEOTIDE SEQUENCE [LARGE SCALE GENOMIC DNA]</scope>
    <source>
        <strain evidence="3">CBS 10435</strain>
    </source>
</reference>
<organism evidence="2 3">
    <name type="scientific">Kwoniella mangroviensis CBS 10435</name>
    <dbReference type="NCBI Taxonomy" id="1331196"/>
    <lineage>
        <taxon>Eukaryota</taxon>
        <taxon>Fungi</taxon>
        <taxon>Dikarya</taxon>
        <taxon>Basidiomycota</taxon>
        <taxon>Agaricomycotina</taxon>
        <taxon>Tremellomycetes</taxon>
        <taxon>Tremellales</taxon>
        <taxon>Cryptococcaceae</taxon>
        <taxon>Kwoniella</taxon>
    </lineage>
</organism>
<dbReference type="PANTHER" id="PTHR35192:SF2">
    <property type="entry name" value="APPLE DOMAIN-CONTAINING PROTEIN"/>
    <property type="match status" value="1"/>
</dbReference>
<dbReference type="STRING" id="1331196.A0A1B9IHQ1"/>
<keyword evidence="3" id="KW-1185">Reference proteome</keyword>
<feature type="domain" description="Protein CPL1-like" evidence="1">
    <location>
        <begin position="138"/>
        <end position="202"/>
    </location>
</feature>
<dbReference type="OrthoDB" id="2562698at2759"/>
<evidence type="ECO:0000313" key="3">
    <source>
        <dbReference type="Proteomes" id="UP000092583"/>
    </source>
</evidence>
<accession>A0A1B9IHQ1</accession>
<name>A0A1B9IHQ1_9TREE</name>
<dbReference type="InterPro" id="IPR038955">
    <property type="entry name" value="PriA/CPL1_fungi"/>
</dbReference>
<protein>
    <recommendedName>
        <fullName evidence="1">Protein CPL1-like domain-containing protein</fullName>
    </recommendedName>
</protein>
<dbReference type="PANTHER" id="PTHR35192">
    <property type="entry name" value="PROTEIN, PUTATIVE-RELATED"/>
    <property type="match status" value="1"/>
</dbReference>
<proteinExistence type="predicted"/>
<dbReference type="Proteomes" id="UP000092583">
    <property type="component" value="Unassembled WGS sequence"/>
</dbReference>
<dbReference type="InterPro" id="IPR048661">
    <property type="entry name" value="CPL1-like"/>
</dbReference>
<sequence>MGCYPYASGPQLYSNDPISMEACAAGCTNTYASLYAFKYYYSYFNPDIQATDIRYVCECGNNLGYTPSDWTYGESCGQANFYDPPITTHPPGSSGAPSGWIRRQLKERLAREAGQKALAVCPKDMTACQTSSEDDSSFECLDVQSELESCGGCIYGSFGHGGNSSWGIYCLSLPGVSREGVTCLLGECLAFGCENGYDLRDNQCTLLLTDGDDCTHMPK</sequence>
<dbReference type="Pfam" id="PF21671">
    <property type="entry name" value="CPL1-like"/>
    <property type="match status" value="1"/>
</dbReference>